<dbReference type="InterPro" id="IPR053779">
    <property type="entry name" value="GlpR"/>
</dbReference>
<keyword evidence="4" id="KW-1185">Reference proteome</keyword>
<keyword evidence="2" id="KW-1133">Transmembrane helix</keyword>
<organism evidence="3 4">
    <name type="scientific">Actinophytocola oryzae</name>
    <dbReference type="NCBI Taxonomy" id="502181"/>
    <lineage>
        <taxon>Bacteria</taxon>
        <taxon>Bacillati</taxon>
        <taxon>Actinomycetota</taxon>
        <taxon>Actinomycetes</taxon>
        <taxon>Pseudonocardiales</taxon>
        <taxon>Pseudonocardiaceae</taxon>
    </lineage>
</organism>
<comment type="caution">
    <text evidence="3">The sequence shown here is derived from an EMBL/GenBank/DDBJ whole genome shotgun (WGS) entry which is preliminary data.</text>
</comment>
<gene>
    <name evidence="3" type="ORF">CLV71_11257</name>
</gene>
<evidence type="ECO:0000313" key="4">
    <source>
        <dbReference type="Proteomes" id="UP000294927"/>
    </source>
</evidence>
<protein>
    <submittedName>
        <fullName evidence="3">Uncharacterized protein</fullName>
    </submittedName>
</protein>
<dbReference type="OrthoDB" id="3696421at2"/>
<keyword evidence="2" id="KW-0812">Transmembrane</keyword>
<accession>A0A4R7V903</accession>
<evidence type="ECO:0000256" key="1">
    <source>
        <dbReference type="SAM" id="MobiDB-lite"/>
    </source>
</evidence>
<name>A0A4R7V903_9PSEU</name>
<evidence type="ECO:0000256" key="2">
    <source>
        <dbReference type="SAM" id="Phobius"/>
    </source>
</evidence>
<evidence type="ECO:0000313" key="3">
    <source>
        <dbReference type="EMBL" id="TDV45392.1"/>
    </source>
</evidence>
<sequence>MPSSLVVVALVVAWLVVLVPMIVRKRQEVAKTGGSELAARVVRSGEAEAGAELDPEEAPVHEEDEIRENFEEDLVAEVTDASEDVPDDDTGQADMSYYDDGYPRRYRPGRGGFDPEAAAVIARARYTYRQRVVLAMIIGAIVTGVLAGFVFVQLWWAHGFIDVVLVSYLVYLRRQVRIEDEIRERRLVRMQRVRRAQAYHAQAQAEAYARAAQYAEEAPTGEPRTVEEYVEELYHDEPGQRERVVDGPPAPPAYRGNAMVVDVDDEDPVFDDLEEPGNSPYRRAVGE</sequence>
<feature type="transmembrane region" description="Helical" evidence="2">
    <location>
        <begin position="155"/>
        <end position="172"/>
    </location>
</feature>
<dbReference type="AlphaFoldDB" id="A0A4R7V903"/>
<dbReference type="RefSeq" id="WP_133906124.1">
    <property type="nucleotide sequence ID" value="NZ_SOCP01000012.1"/>
</dbReference>
<dbReference type="EMBL" id="SOCP01000012">
    <property type="protein sequence ID" value="TDV45392.1"/>
    <property type="molecule type" value="Genomic_DNA"/>
</dbReference>
<dbReference type="NCBIfam" id="NF045516">
    <property type="entry name" value="GlpR"/>
    <property type="match status" value="1"/>
</dbReference>
<feature type="transmembrane region" description="Helical" evidence="2">
    <location>
        <begin position="132"/>
        <end position="149"/>
    </location>
</feature>
<keyword evidence="2" id="KW-0472">Membrane</keyword>
<reference evidence="3 4" key="1">
    <citation type="submission" date="2019-03" db="EMBL/GenBank/DDBJ databases">
        <title>Genomic Encyclopedia of Archaeal and Bacterial Type Strains, Phase II (KMG-II): from individual species to whole genera.</title>
        <authorList>
            <person name="Goeker M."/>
        </authorList>
    </citation>
    <scope>NUCLEOTIDE SEQUENCE [LARGE SCALE GENOMIC DNA]</scope>
    <source>
        <strain evidence="3 4">DSM 45499</strain>
    </source>
</reference>
<feature type="compositionally biased region" description="Acidic residues" evidence="1">
    <location>
        <begin position="264"/>
        <end position="275"/>
    </location>
</feature>
<feature type="region of interest" description="Disordered" evidence="1">
    <location>
        <begin position="237"/>
        <end position="256"/>
    </location>
</feature>
<dbReference type="Proteomes" id="UP000294927">
    <property type="component" value="Unassembled WGS sequence"/>
</dbReference>
<proteinExistence type="predicted"/>
<feature type="region of interest" description="Disordered" evidence="1">
    <location>
        <begin position="264"/>
        <end position="287"/>
    </location>
</feature>
<feature type="transmembrane region" description="Helical" evidence="2">
    <location>
        <begin position="6"/>
        <end position="23"/>
    </location>
</feature>